<dbReference type="InterPro" id="IPR036388">
    <property type="entry name" value="WH-like_DNA-bd_sf"/>
</dbReference>
<proteinExistence type="predicted"/>
<dbReference type="InterPro" id="IPR036390">
    <property type="entry name" value="WH_DNA-bd_sf"/>
</dbReference>
<keyword evidence="3" id="KW-1185">Reference proteome</keyword>
<dbReference type="PANTHER" id="PTHR33164:SF99">
    <property type="entry name" value="MARR FAMILY REGULATORY PROTEIN"/>
    <property type="match status" value="1"/>
</dbReference>
<dbReference type="PROSITE" id="PS50995">
    <property type="entry name" value="HTH_MARR_2"/>
    <property type="match status" value="1"/>
</dbReference>
<reference evidence="2 3" key="1">
    <citation type="submission" date="2020-04" db="EMBL/GenBank/DDBJ databases">
        <title>MicrobeNet Type strains.</title>
        <authorList>
            <person name="Nicholson A.C."/>
        </authorList>
    </citation>
    <scope>NUCLEOTIDE SEQUENCE [LARGE SCALE GENOMIC DNA]</scope>
    <source>
        <strain evidence="2 3">JCM 12354</strain>
    </source>
</reference>
<feature type="domain" description="HTH marR-type" evidence="1">
    <location>
        <begin position="18"/>
        <end position="150"/>
    </location>
</feature>
<dbReference type="InterPro" id="IPR039422">
    <property type="entry name" value="MarR/SlyA-like"/>
</dbReference>
<dbReference type="EMBL" id="JAAXOP010000027">
    <property type="protein sequence ID" value="NKY54281.1"/>
    <property type="molecule type" value="Genomic_DNA"/>
</dbReference>
<dbReference type="RefSeq" id="WP_067879984.1">
    <property type="nucleotide sequence ID" value="NZ_JAAXOP010000027.1"/>
</dbReference>
<dbReference type="Pfam" id="PF12802">
    <property type="entry name" value="MarR_2"/>
    <property type="match status" value="1"/>
</dbReference>
<sequence length="161" mass="18220">MATESEPRWLDDEEQDTWLSLIGVLMKLPAALDAQLQRDAGVTHFEYMTMATLSQAPERTLRMSALAASTESSLSRLSQVVSRLEKRNWVRRAPDPSDGRYTLATLTDDGWEKVRETAPGHVQAVRDYVFTPLTKAQIRQLTGIDNRILKAIRSDQARPEH</sequence>
<comment type="caution">
    <text evidence="2">The sequence shown here is derived from an EMBL/GenBank/DDBJ whole genome shotgun (WGS) entry which is preliminary data.</text>
</comment>
<dbReference type="SMART" id="SM00347">
    <property type="entry name" value="HTH_MARR"/>
    <property type="match status" value="1"/>
</dbReference>
<name>A0A846Y975_9NOCA</name>
<evidence type="ECO:0000259" key="1">
    <source>
        <dbReference type="PROSITE" id="PS50995"/>
    </source>
</evidence>
<dbReference type="GO" id="GO:0003700">
    <property type="term" value="F:DNA-binding transcription factor activity"/>
    <property type="evidence" value="ECO:0007669"/>
    <property type="project" value="InterPro"/>
</dbReference>
<gene>
    <name evidence="2" type="ORF">HGA08_29260</name>
</gene>
<protein>
    <submittedName>
        <fullName evidence="2">MarR family transcriptional regulator</fullName>
    </submittedName>
</protein>
<dbReference type="GO" id="GO:0006950">
    <property type="term" value="P:response to stress"/>
    <property type="evidence" value="ECO:0007669"/>
    <property type="project" value="TreeGrafter"/>
</dbReference>
<dbReference type="AlphaFoldDB" id="A0A846Y975"/>
<evidence type="ECO:0000313" key="2">
    <source>
        <dbReference type="EMBL" id="NKY54281.1"/>
    </source>
</evidence>
<dbReference type="SUPFAM" id="SSF46785">
    <property type="entry name" value="Winged helix' DNA-binding domain"/>
    <property type="match status" value="1"/>
</dbReference>
<dbReference type="Proteomes" id="UP000565711">
    <property type="component" value="Unassembled WGS sequence"/>
</dbReference>
<accession>A0A846Y975</accession>
<dbReference type="Gene3D" id="1.10.10.10">
    <property type="entry name" value="Winged helix-like DNA-binding domain superfamily/Winged helix DNA-binding domain"/>
    <property type="match status" value="1"/>
</dbReference>
<evidence type="ECO:0000313" key="3">
    <source>
        <dbReference type="Proteomes" id="UP000565711"/>
    </source>
</evidence>
<organism evidence="2 3">
    <name type="scientific">Nocardia vermiculata</name>
    <dbReference type="NCBI Taxonomy" id="257274"/>
    <lineage>
        <taxon>Bacteria</taxon>
        <taxon>Bacillati</taxon>
        <taxon>Actinomycetota</taxon>
        <taxon>Actinomycetes</taxon>
        <taxon>Mycobacteriales</taxon>
        <taxon>Nocardiaceae</taxon>
        <taxon>Nocardia</taxon>
    </lineage>
</organism>
<dbReference type="InterPro" id="IPR000835">
    <property type="entry name" value="HTH_MarR-typ"/>
</dbReference>
<dbReference type="PANTHER" id="PTHR33164">
    <property type="entry name" value="TRANSCRIPTIONAL REGULATOR, MARR FAMILY"/>
    <property type="match status" value="1"/>
</dbReference>